<evidence type="ECO:0000256" key="1">
    <source>
        <dbReference type="SAM" id="Phobius"/>
    </source>
</evidence>
<keyword evidence="1" id="KW-0812">Transmembrane</keyword>
<dbReference type="PANTHER" id="PTHR39614">
    <property type="entry name" value="INTEGRAL MEMBRANE PROTEIN"/>
    <property type="match status" value="1"/>
</dbReference>
<evidence type="ECO:0000313" key="3">
    <source>
        <dbReference type="EMBL" id="OCL15262.1"/>
    </source>
</evidence>
<organism evidence="3 4">
    <name type="scientific">Glonium stellatum</name>
    <dbReference type="NCBI Taxonomy" id="574774"/>
    <lineage>
        <taxon>Eukaryota</taxon>
        <taxon>Fungi</taxon>
        <taxon>Dikarya</taxon>
        <taxon>Ascomycota</taxon>
        <taxon>Pezizomycotina</taxon>
        <taxon>Dothideomycetes</taxon>
        <taxon>Pleosporomycetidae</taxon>
        <taxon>Gloniales</taxon>
        <taxon>Gloniaceae</taxon>
        <taxon>Glonium</taxon>
    </lineage>
</organism>
<feature type="domain" description="Rhodopsin" evidence="2">
    <location>
        <begin position="44"/>
        <end position="277"/>
    </location>
</feature>
<feature type="transmembrane region" description="Helical" evidence="1">
    <location>
        <begin position="179"/>
        <end position="203"/>
    </location>
</feature>
<feature type="transmembrane region" description="Helical" evidence="1">
    <location>
        <begin position="215"/>
        <end position="236"/>
    </location>
</feature>
<evidence type="ECO:0000313" key="4">
    <source>
        <dbReference type="Proteomes" id="UP000250140"/>
    </source>
</evidence>
<dbReference type="Pfam" id="PF20684">
    <property type="entry name" value="Fung_rhodopsin"/>
    <property type="match status" value="1"/>
</dbReference>
<name>A0A8E2FDL0_9PEZI</name>
<dbReference type="OrthoDB" id="3918601at2759"/>
<reference evidence="3 4" key="1">
    <citation type="journal article" date="2016" name="Nat. Commun.">
        <title>Ectomycorrhizal ecology is imprinted in the genome of the dominant symbiotic fungus Cenococcum geophilum.</title>
        <authorList>
            <consortium name="DOE Joint Genome Institute"/>
            <person name="Peter M."/>
            <person name="Kohler A."/>
            <person name="Ohm R.A."/>
            <person name="Kuo A."/>
            <person name="Krutzmann J."/>
            <person name="Morin E."/>
            <person name="Arend M."/>
            <person name="Barry K.W."/>
            <person name="Binder M."/>
            <person name="Choi C."/>
            <person name="Clum A."/>
            <person name="Copeland A."/>
            <person name="Grisel N."/>
            <person name="Haridas S."/>
            <person name="Kipfer T."/>
            <person name="LaButti K."/>
            <person name="Lindquist E."/>
            <person name="Lipzen A."/>
            <person name="Maire R."/>
            <person name="Meier B."/>
            <person name="Mihaltcheva S."/>
            <person name="Molinier V."/>
            <person name="Murat C."/>
            <person name="Poggeler S."/>
            <person name="Quandt C.A."/>
            <person name="Sperisen C."/>
            <person name="Tritt A."/>
            <person name="Tisserant E."/>
            <person name="Crous P.W."/>
            <person name="Henrissat B."/>
            <person name="Nehls U."/>
            <person name="Egli S."/>
            <person name="Spatafora J.W."/>
            <person name="Grigoriev I.V."/>
            <person name="Martin F.M."/>
        </authorList>
    </citation>
    <scope>NUCLEOTIDE SEQUENCE [LARGE SCALE GENOMIC DNA]</scope>
    <source>
        <strain evidence="3 4">CBS 207.34</strain>
    </source>
</reference>
<evidence type="ECO:0000259" key="2">
    <source>
        <dbReference type="Pfam" id="PF20684"/>
    </source>
</evidence>
<proteinExistence type="predicted"/>
<keyword evidence="1" id="KW-0472">Membrane</keyword>
<dbReference type="Proteomes" id="UP000250140">
    <property type="component" value="Unassembled WGS sequence"/>
</dbReference>
<accession>A0A8E2FDL0</accession>
<keyword evidence="1" id="KW-1133">Transmembrane helix</keyword>
<feature type="transmembrane region" description="Helical" evidence="1">
    <location>
        <begin position="109"/>
        <end position="129"/>
    </location>
</feature>
<sequence length="396" mass="43203">MSAPTGLPTGYSAPPSIVSENDHSAWITITAALGLCCVMLCLIMRVYVRTQISPPFGWDDSSLIAATVGCVIQSAVVFLEVSQSFGKSIDLISAPDLVTVEKTVYVNDILFLISMSISKACIALLFMRLSPGKNHIKVSKFALISSIVWAVVSIFMVALKCNLSQPWVEYNQKCTNLFVRWQIITAFDIIIEVLLFSMSIYLVKDLQMSGKNKSAVILAFGFRLPVIAFAVLRLHYIGIRINSVNPTLEGTIALVWTQVELDYSVMACTIPCLKPFMIAVSTNYGSIAPTKATLNGSSGLSGDRSKGSFALTSVSRSKTRSPMPTELGGARLRMDKAFNSTSVTYNGQPDQHSVGSNDSTKMIIKKETEWTVERETDKAPRIGQKELDVEVATARG</sequence>
<protein>
    <recommendedName>
        <fullName evidence="2">Rhodopsin domain-containing protein</fullName>
    </recommendedName>
</protein>
<dbReference type="AlphaFoldDB" id="A0A8E2FDL0"/>
<dbReference type="InterPro" id="IPR049326">
    <property type="entry name" value="Rhodopsin_dom_fungi"/>
</dbReference>
<feature type="transmembrane region" description="Helical" evidence="1">
    <location>
        <begin position="141"/>
        <end position="159"/>
    </location>
</feature>
<dbReference type="PANTHER" id="PTHR39614:SF2">
    <property type="entry name" value="INTEGRAL MEMBRANE PROTEIN"/>
    <property type="match status" value="1"/>
</dbReference>
<dbReference type="EMBL" id="KV748469">
    <property type="protein sequence ID" value="OCL15262.1"/>
    <property type="molecule type" value="Genomic_DNA"/>
</dbReference>
<gene>
    <name evidence="3" type="ORF">AOQ84DRAFT_329710</name>
</gene>
<feature type="transmembrane region" description="Helical" evidence="1">
    <location>
        <begin position="25"/>
        <end position="48"/>
    </location>
</feature>
<feature type="transmembrane region" description="Helical" evidence="1">
    <location>
        <begin position="60"/>
        <end position="79"/>
    </location>
</feature>
<keyword evidence="4" id="KW-1185">Reference proteome</keyword>